<dbReference type="InterPro" id="IPR036291">
    <property type="entry name" value="NAD(P)-bd_dom_sf"/>
</dbReference>
<dbReference type="InterPro" id="IPR002347">
    <property type="entry name" value="SDR_fam"/>
</dbReference>
<dbReference type="SUPFAM" id="SSF51735">
    <property type="entry name" value="NAD(P)-binding Rossmann-fold domains"/>
    <property type="match status" value="1"/>
</dbReference>
<name>A0A6A6XXG5_9PLEO</name>
<dbReference type="GO" id="GO:0016616">
    <property type="term" value="F:oxidoreductase activity, acting on the CH-OH group of donors, NAD or NADP as acceptor"/>
    <property type="evidence" value="ECO:0007669"/>
    <property type="project" value="UniProtKB-ARBA"/>
</dbReference>
<evidence type="ECO:0000256" key="2">
    <source>
        <dbReference type="ARBA" id="ARBA00023002"/>
    </source>
</evidence>
<dbReference type="AlphaFoldDB" id="A0A6A6XXG5"/>
<evidence type="ECO:0000313" key="3">
    <source>
        <dbReference type="EMBL" id="KAF2800297.1"/>
    </source>
</evidence>
<dbReference type="PRINTS" id="PR00081">
    <property type="entry name" value="GDHRDH"/>
</dbReference>
<dbReference type="Gene3D" id="3.40.50.720">
    <property type="entry name" value="NAD(P)-binding Rossmann-like Domain"/>
    <property type="match status" value="1"/>
</dbReference>
<dbReference type="OrthoDB" id="1933717at2759"/>
<dbReference type="Pfam" id="PF00106">
    <property type="entry name" value="adh_short"/>
    <property type="match status" value="1"/>
</dbReference>
<comment type="similarity">
    <text evidence="1">Belongs to the short-chain dehydrogenases/reductases (SDR) family.</text>
</comment>
<evidence type="ECO:0000256" key="1">
    <source>
        <dbReference type="ARBA" id="ARBA00006484"/>
    </source>
</evidence>
<dbReference type="EMBL" id="MU001750">
    <property type="protein sequence ID" value="KAF2800297.1"/>
    <property type="molecule type" value="Genomic_DNA"/>
</dbReference>
<organism evidence="3 4">
    <name type="scientific">Melanomma pulvis-pyrius CBS 109.77</name>
    <dbReference type="NCBI Taxonomy" id="1314802"/>
    <lineage>
        <taxon>Eukaryota</taxon>
        <taxon>Fungi</taxon>
        <taxon>Dikarya</taxon>
        <taxon>Ascomycota</taxon>
        <taxon>Pezizomycotina</taxon>
        <taxon>Dothideomycetes</taxon>
        <taxon>Pleosporomycetidae</taxon>
        <taxon>Pleosporales</taxon>
        <taxon>Melanommataceae</taxon>
        <taxon>Melanomma</taxon>
    </lineage>
</organism>
<keyword evidence="4" id="KW-1185">Reference proteome</keyword>
<dbReference type="CDD" id="cd05233">
    <property type="entry name" value="SDR_c"/>
    <property type="match status" value="1"/>
</dbReference>
<dbReference type="PANTHER" id="PTHR43008:SF7">
    <property type="entry name" value="SHORT CHAIN DEHYDROGENASE_REDUCTASE (AFU_ORTHOLOGUE AFUA_2G00830)"/>
    <property type="match status" value="1"/>
</dbReference>
<sequence>MASPSFPPHYGLTLTPTIHSTLPDNLSPSKNRLPRPFIAVITGAGKGLGYHIALAYARAGASGISISSRTPSDLQSLEAEIKKIDDQIEVLSSTCDTQSVASVAQLEASIRQKWGRADAVIANAGIISNNLPTGLLEDEDWARVLDINLLGTWRVAKALLPLLIATPSGAQTLIVITSLAAHSAASALTPIAYNVSKLACNRLVEHVDADHRAATGVHAYALHPGAVLTPQTLNHRGEVWGALLGDDVALAGGMCVWLCREKRGWLSGRYVAANWDVDELEARSEEIGRGDMLKFRMVV</sequence>
<proteinExistence type="inferred from homology"/>
<reference evidence="3" key="1">
    <citation type="journal article" date="2020" name="Stud. Mycol.">
        <title>101 Dothideomycetes genomes: a test case for predicting lifestyles and emergence of pathogens.</title>
        <authorList>
            <person name="Haridas S."/>
            <person name="Albert R."/>
            <person name="Binder M."/>
            <person name="Bloem J."/>
            <person name="Labutti K."/>
            <person name="Salamov A."/>
            <person name="Andreopoulos B."/>
            <person name="Baker S."/>
            <person name="Barry K."/>
            <person name="Bills G."/>
            <person name="Bluhm B."/>
            <person name="Cannon C."/>
            <person name="Castanera R."/>
            <person name="Culley D."/>
            <person name="Daum C."/>
            <person name="Ezra D."/>
            <person name="Gonzalez J."/>
            <person name="Henrissat B."/>
            <person name="Kuo A."/>
            <person name="Liang C."/>
            <person name="Lipzen A."/>
            <person name="Lutzoni F."/>
            <person name="Magnuson J."/>
            <person name="Mondo S."/>
            <person name="Nolan M."/>
            <person name="Ohm R."/>
            <person name="Pangilinan J."/>
            <person name="Park H.-J."/>
            <person name="Ramirez L."/>
            <person name="Alfaro M."/>
            <person name="Sun H."/>
            <person name="Tritt A."/>
            <person name="Yoshinaga Y."/>
            <person name="Zwiers L.-H."/>
            <person name="Turgeon B."/>
            <person name="Goodwin S."/>
            <person name="Spatafora J."/>
            <person name="Crous P."/>
            <person name="Grigoriev I."/>
        </authorList>
    </citation>
    <scope>NUCLEOTIDE SEQUENCE</scope>
    <source>
        <strain evidence="3">CBS 109.77</strain>
    </source>
</reference>
<keyword evidence="2" id="KW-0560">Oxidoreductase</keyword>
<protein>
    <submittedName>
        <fullName evidence="3">NAD(P)-binding protein</fullName>
    </submittedName>
</protein>
<accession>A0A6A6XXG5</accession>
<gene>
    <name evidence="3" type="ORF">K505DRAFT_229172</name>
</gene>
<dbReference type="GO" id="GO:0050664">
    <property type="term" value="F:oxidoreductase activity, acting on NAD(P)H, oxygen as acceptor"/>
    <property type="evidence" value="ECO:0007669"/>
    <property type="project" value="TreeGrafter"/>
</dbReference>
<dbReference type="PANTHER" id="PTHR43008">
    <property type="entry name" value="BENZIL REDUCTASE"/>
    <property type="match status" value="1"/>
</dbReference>
<evidence type="ECO:0000313" key="4">
    <source>
        <dbReference type="Proteomes" id="UP000799757"/>
    </source>
</evidence>
<dbReference type="Proteomes" id="UP000799757">
    <property type="component" value="Unassembled WGS sequence"/>
</dbReference>